<proteinExistence type="predicted"/>
<evidence type="ECO:0008006" key="3">
    <source>
        <dbReference type="Google" id="ProtNLM"/>
    </source>
</evidence>
<gene>
    <name evidence="1" type="ORF">GCM10009737_27460</name>
</gene>
<dbReference type="PANTHER" id="PTHR41913:SF1">
    <property type="entry name" value="DUF1684 DOMAIN-CONTAINING PROTEIN"/>
    <property type="match status" value="1"/>
</dbReference>
<sequence length="215" mass="23196">MPTAVPAPPAGPLTLVDWRDRVAALYAEVRADPDPVSGHATWRAGRAELFATHPDSPVRDQPELREAGLSYWAYDPALRFDVALEPVTAGEEPDERPVDTGDDGGTTLVRVGRVSLDGLGTLDVWRLHQYGGGLFVPLRDGTSGRPGEDGASSYGGGRYLLDTAKGAHHGLGDGRLVLDLNFAYHPSCRYDPRWRCPLAPPGNTLTARVEAGERY</sequence>
<dbReference type="PANTHER" id="PTHR41913">
    <property type="entry name" value="DUF1684 DOMAIN-CONTAINING PROTEIN"/>
    <property type="match status" value="1"/>
</dbReference>
<dbReference type="RefSeq" id="WP_344008114.1">
    <property type="nucleotide sequence ID" value="NZ_BAAAMY010000006.1"/>
</dbReference>
<protein>
    <recommendedName>
        <fullName evidence="3">DUF1684 domain-containing protein</fullName>
    </recommendedName>
</protein>
<reference evidence="1 2" key="1">
    <citation type="journal article" date="2019" name="Int. J. Syst. Evol. Microbiol.">
        <title>The Global Catalogue of Microorganisms (GCM) 10K type strain sequencing project: providing services to taxonomists for standard genome sequencing and annotation.</title>
        <authorList>
            <consortium name="The Broad Institute Genomics Platform"/>
            <consortium name="The Broad Institute Genome Sequencing Center for Infectious Disease"/>
            <person name="Wu L."/>
            <person name="Ma J."/>
        </authorList>
    </citation>
    <scope>NUCLEOTIDE SEQUENCE [LARGE SCALE GENOMIC DNA]</scope>
    <source>
        <strain evidence="1 2">JCM 14046</strain>
    </source>
</reference>
<comment type="caution">
    <text evidence="1">The sequence shown here is derived from an EMBL/GenBank/DDBJ whole genome shotgun (WGS) entry which is preliminary data.</text>
</comment>
<dbReference type="Proteomes" id="UP001501612">
    <property type="component" value="Unassembled WGS sequence"/>
</dbReference>
<dbReference type="Pfam" id="PF07920">
    <property type="entry name" value="DUF1684"/>
    <property type="match status" value="1"/>
</dbReference>
<keyword evidence="2" id="KW-1185">Reference proteome</keyword>
<evidence type="ECO:0000313" key="1">
    <source>
        <dbReference type="EMBL" id="GAA1924285.1"/>
    </source>
</evidence>
<accession>A0ABN2PLM5</accession>
<organism evidence="1 2">
    <name type="scientific">Nocardioides lentus</name>
    <dbReference type="NCBI Taxonomy" id="338077"/>
    <lineage>
        <taxon>Bacteria</taxon>
        <taxon>Bacillati</taxon>
        <taxon>Actinomycetota</taxon>
        <taxon>Actinomycetes</taxon>
        <taxon>Propionibacteriales</taxon>
        <taxon>Nocardioidaceae</taxon>
        <taxon>Nocardioides</taxon>
    </lineage>
</organism>
<evidence type="ECO:0000313" key="2">
    <source>
        <dbReference type="Proteomes" id="UP001501612"/>
    </source>
</evidence>
<dbReference type="EMBL" id="BAAAMY010000006">
    <property type="protein sequence ID" value="GAA1924285.1"/>
    <property type="molecule type" value="Genomic_DNA"/>
</dbReference>
<dbReference type="InterPro" id="IPR012467">
    <property type="entry name" value="DUF1684"/>
</dbReference>
<name>A0ABN2PLM5_9ACTN</name>